<evidence type="ECO:0000256" key="1">
    <source>
        <dbReference type="SAM" id="SignalP"/>
    </source>
</evidence>
<keyword evidence="1" id="KW-0732">Signal</keyword>
<dbReference type="AlphaFoldDB" id="A0A1Q3FTP2"/>
<dbReference type="EMBL" id="GFDL01004081">
    <property type="protein sequence ID" value="JAV30964.1"/>
    <property type="molecule type" value="Transcribed_RNA"/>
</dbReference>
<feature type="signal peptide" evidence="1">
    <location>
        <begin position="1"/>
        <end position="22"/>
    </location>
</feature>
<sequence>MMARFIAMFALFLAVFVTIASCDNNVAKYCNHIRCTRVDKECTKPLKPRSFCWCQKVSGKLELRYGVCPGKKVFNGKNDKCQDDSETARAHCKRQTSSG</sequence>
<reference evidence="2" key="1">
    <citation type="submission" date="2017-01" db="EMBL/GenBank/DDBJ databases">
        <title>A deep insight into the sialotranscriptome of adult male and female Cluex tarsalis mosquitoes.</title>
        <authorList>
            <person name="Ribeiro J.M."/>
            <person name="Moreira F."/>
            <person name="Bernard K.A."/>
            <person name="Calvo E."/>
        </authorList>
    </citation>
    <scope>NUCLEOTIDE SEQUENCE</scope>
    <source>
        <strain evidence="2">Kern County</strain>
        <tissue evidence="2">Salivary glands</tissue>
    </source>
</reference>
<protein>
    <submittedName>
        <fullName evidence="2">Putative conserved plasma membrane protein</fullName>
    </submittedName>
</protein>
<accession>A0A1Q3FTP2</accession>
<name>A0A1Q3FTP2_CULTA</name>
<proteinExistence type="predicted"/>
<organism evidence="2">
    <name type="scientific">Culex tarsalis</name>
    <name type="common">Encephalitis mosquito</name>
    <dbReference type="NCBI Taxonomy" id="7177"/>
    <lineage>
        <taxon>Eukaryota</taxon>
        <taxon>Metazoa</taxon>
        <taxon>Ecdysozoa</taxon>
        <taxon>Arthropoda</taxon>
        <taxon>Hexapoda</taxon>
        <taxon>Insecta</taxon>
        <taxon>Pterygota</taxon>
        <taxon>Neoptera</taxon>
        <taxon>Endopterygota</taxon>
        <taxon>Diptera</taxon>
        <taxon>Nematocera</taxon>
        <taxon>Culicoidea</taxon>
        <taxon>Culicidae</taxon>
        <taxon>Culicinae</taxon>
        <taxon>Culicini</taxon>
        <taxon>Culex</taxon>
        <taxon>Culex</taxon>
    </lineage>
</organism>
<feature type="chain" id="PRO_5012930534" evidence="1">
    <location>
        <begin position="23"/>
        <end position="99"/>
    </location>
</feature>
<evidence type="ECO:0000313" key="2">
    <source>
        <dbReference type="EMBL" id="JAV30964.1"/>
    </source>
</evidence>
<dbReference type="PROSITE" id="PS51257">
    <property type="entry name" value="PROKAR_LIPOPROTEIN"/>
    <property type="match status" value="1"/>
</dbReference>